<dbReference type="Proteomes" id="UP001162164">
    <property type="component" value="Unassembled WGS sequence"/>
</dbReference>
<keyword evidence="5" id="KW-1185">Reference proteome</keyword>
<evidence type="ECO:0000256" key="1">
    <source>
        <dbReference type="ARBA" id="ARBA00022630"/>
    </source>
</evidence>
<dbReference type="PANTHER" id="PTHR11632:SF51">
    <property type="entry name" value="SUCCINATE DEHYDROGENASE [UBIQUINONE] FLAVOPROTEIN SUBUNIT, MITOCHONDRIAL"/>
    <property type="match status" value="1"/>
</dbReference>
<comment type="caution">
    <text evidence="4">The sequence shown here is derived from an EMBL/GenBank/DDBJ whole genome shotgun (WGS) entry which is preliminary data.</text>
</comment>
<accession>A0ABQ9JXX2</accession>
<dbReference type="Gene3D" id="3.50.50.60">
    <property type="entry name" value="FAD/NAD(P)-binding domain"/>
    <property type="match status" value="1"/>
</dbReference>
<keyword evidence="1" id="KW-0285">Flavoprotein</keyword>
<dbReference type="Pfam" id="PF00890">
    <property type="entry name" value="FAD_binding_2"/>
    <property type="match status" value="1"/>
</dbReference>
<evidence type="ECO:0000256" key="2">
    <source>
        <dbReference type="ARBA" id="ARBA00023002"/>
    </source>
</evidence>
<protein>
    <recommendedName>
        <fullName evidence="3">FAD-dependent oxidoreductase 2 FAD-binding domain-containing protein</fullName>
    </recommendedName>
</protein>
<reference evidence="4" key="1">
    <citation type="journal article" date="2023" name="Insect Mol. Biol.">
        <title>Genome sequencing provides insights into the evolution of gene families encoding plant cell wall-degrading enzymes in longhorned beetles.</title>
        <authorList>
            <person name="Shin N.R."/>
            <person name="Okamura Y."/>
            <person name="Kirsch R."/>
            <person name="Pauchet Y."/>
        </authorList>
    </citation>
    <scope>NUCLEOTIDE SEQUENCE</scope>
    <source>
        <strain evidence="4">MMC_N1</strain>
    </source>
</reference>
<proteinExistence type="predicted"/>
<dbReference type="SUPFAM" id="SSF51905">
    <property type="entry name" value="FAD/NAD(P)-binding domain"/>
    <property type="match status" value="1"/>
</dbReference>
<feature type="domain" description="FAD-dependent oxidoreductase 2 FAD-binding" evidence="3">
    <location>
        <begin position="8"/>
        <end position="37"/>
    </location>
</feature>
<dbReference type="EMBL" id="JAPWTJ010000140">
    <property type="protein sequence ID" value="KAJ8982192.1"/>
    <property type="molecule type" value="Genomic_DNA"/>
</dbReference>
<keyword evidence="2" id="KW-0560">Oxidoreductase</keyword>
<gene>
    <name evidence="4" type="ORF">NQ317_001518</name>
</gene>
<name>A0ABQ9JXX2_9CUCU</name>
<dbReference type="PANTHER" id="PTHR11632">
    <property type="entry name" value="SUCCINATE DEHYDROGENASE 2 FLAVOPROTEIN SUBUNIT"/>
    <property type="match status" value="1"/>
</dbReference>
<sequence>MCFQSPGRDQVVKGLYSCGEASCVSVHGANRLGANSLLEIVVFGKAVADAIRDNSCPGNDVQVHEISISNRTSLNLQ</sequence>
<evidence type="ECO:0000313" key="5">
    <source>
        <dbReference type="Proteomes" id="UP001162164"/>
    </source>
</evidence>
<evidence type="ECO:0000259" key="3">
    <source>
        <dbReference type="Pfam" id="PF00890"/>
    </source>
</evidence>
<organism evidence="4 5">
    <name type="scientific">Molorchus minor</name>
    <dbReference type="NCBI Taxonomy" id="1323400"/>
    <lineage>
        <taxon>Eukaryota</taxon>
        <taxon>Metazoa</taxon>
        <taxon>Ecdysozoa</taxon>
        <taxon>Arthropoda</taxon>
        <taxon>Hexapoda</taxon>
        <taxon>Insecta</taxon>
        <taxon>Pterygota</taxon>
        <taxon>Neoptera</taxon>
        <taxon>Endopterygota</taxon>
        <taxon>Coleoptera</taxon>
        <taxon>Polyphaga</taxon>
        <taxon>Cucujiformia</taxon>
        <taxon>Chrysomeloidea</taxon>
        <taxon>Cerambycidae</taxon>
        <taxon>Lamiinae</taxon>
        <taxon>Monochamini</taxon>
        <taxon>Molorchus</taxon>
    </lineage>
</organism>
<dbReference type="InterPro" id="IPR036188">
    <property type="entry name" value="FAD/NAD-bd_sf"/>
</dbReference>
<dbReference type="InterPro" id="IPR003953">
    <property type="entry name" value="FAD-dep_OxRdtase_2_FAD-bd"/>
</dbReference>
<evidence type="ECO:0000313" key="4">
    <source>
        <dbReference type="EMBL" id="KAJ8982192.1"/>
    </source>
</evidence>
<dbReference type="InterPro" id="IPR030664">
    <property type="entry name" value="SdhA/FrdA/AprA"/>
</dbReference>